<dbReference type="Proteomes" id="UP000612055">
    <property type="component" value="Unassembled WGS sequence"/>
</dbReference>
<evidence type="ECO:0000313" key="2">
    <source>
        <dbReference type="EMBL" id="KAG2481913.1"/>
    </source>
</evidence>
<feature type="region of interest" description="Disordered" evidence="1">
    <location>
        <begin position="287"/>
        <end position="343"/>
    </location>
</feature>
<dbReference type="OrthoDB" id="547935at2759"/>
<protein>
    <submittedName>
        <fullName evidence="2">Uncharacterized protein</fullName>
    </submittedName>
</protein>
<name>A0A835XFP3_9CHLO</name>
<gene>
    <name evidence="2" type="ORF">HYH03_019128</name>
</gene>
<feature type="compositionally biased region" description="Low complexity" evidence="1">
    <location>
        <begin position="325"/>
        <end position="334"/>
    </location>
</feature>
<accession>A0A835XFP3</accession>
<comment type="caution">
    <text evidence="2">The sequence shown here is derived from an EMBL/GenBank/DDBJ whole genome shotgun (WGS) entry which is preliminary data.</text>
</comment>
<evidence type="ECO:0000313" key="3">
    <source>
        <dbReference type="Proteomes" id="UP000612055"/>
    </source>
</evidence>
<evidence type="ECO:0000256" key="1">
    <source>
        <dbReference type="SAM" id="MobiDB-lite"/>
    </source>
</evidence>
<keyword evidence="3" id="KW-1185">Reference proteome</keyword>
<proteinExistence type="predicted"/>
<organism evidence="2 3">
    <name type="scientific">Edaphochlamys debaryana</name>
    <dbReference type="NCBI Taxonomy" id="47281"/>
    <lineage>
        <taxon>Eukaryota</taxon>
        <taxon>Viridiplantae</taxon>
        <taxon>Chlorophyta</taxon>
        <taxon>core chlorophytes</taxon>
        <taxon>Chlorophyceae</taxon>
        <taxon>CS clade</taxon>
        <taxon>Chlamydomonadales</taxon>
        <taxon>Chlamydomonadales incertae sedis</taxon>
        <taxon>Edaphochlamys</taxon>
    </lineage>
</organism>
<dbReference type="AlphaFoldDB" id="A0A835XFP3"/>
<sequence>MNGDSTFRQQKNFLCNFLKPGFMRGGWALDNTHLFRERESTCYNETLGIRVTFVDNSCCDVSRLAYVAQNATGPEGKPNPPAWAQSEKTLVVLYLNCGLHLLHLGSERPFECLPQQYHYVETIQEFSRGAARLYPGSPQIFMTTNDVCEDNFRSSYAGAVQRIRTNVTAFIADCVKRNNKASVAGPLLNNTAALEKACADGLFISNATRSLRTRMLLALALERQHRGLSGGGHGFVGSGGASAATPAAAAVASPGPEAADGVAEAAAGAGSAEAAVAADADADVAGAASESAAAPSGSAAGAEPDSEEVGGRRRLRQDTKDRASRLSGAAAARGKSPIAQKTAAPQHGFTPFIDVVDGFSITAGQCWASQASDGRHYPYLVPMQVLDLFNIMHRRLVSRTVSSVFP</sequence>
<dbReference type="EMBL" id="JAEHOE010000344">
    <property type="protein sequence ID" value="KAG2481913.1"/>
    <property type="molecule type" value="Genomic_DNA"/>
</dbReference>
<reference evidence="2" key="1">
    <citation type="journal article" date="2020" name="bioRxiv">
        <title>Comparative genomics of Chlamydomonas.</title>
        <authorList>
            <person name="Craig R.J."/>
            <person name="Hasan A.R."/>
            <person name="Ness R.W."/>
            <person name="Keightley P.D."/>
        </authorList>
    </citation>
    <scope>NUCLEOTIDE SEQUENCE</scope>
    <source>
        <strain evidence="2">CCAP 11/70</strain>
    </source>
</reference>
<feature type="compositionally biased region" description="Low complexity" evidence="1">
    <location>
        <begin position="287"/>
        <end position="303"/>
    </location>
</feature>